<name>A0ABU5ZE73_9FLAO</name>
<evidence type="ECO:0000259" key="1">
    <source>
        <dbReference type="Pfam" id="PF09643"/>
    </source>
</evidence>
<comment type="caution">
    <text evidence="2">The sequence shown here is derived from an EMBL/GenBank/DDBJ whole genome shotgun (WGS) entry which is preliminary data.</text>
</comment>
<dbReference type="InterPro" id="IPR023385">
    <property type="entry name" value="YopX-like_C"/>
</dbReference>
<evidence type="ECO:0000313" key="3">
    <source>
        <dbReference type="Proteomes" id="UP001311730"/>
    </source>
</evidence>
<dbReference type="InterPro" id="IPR019096">
    <property type="entry name" value="YopX_protein"/>
</dbReference>
<dbReference type="SUPFAM" id="SSF159006">
    <property type="entry name" value="YopX-like"/>
    <property type="match status" value="1"/>
</dbReference>
<dbReference type="Proteomes" id="UP001311730">
    <property type="component" value="Unassembled WGS sequence"/>
</dbReference>
<dbReference type="Gene3D" id="2.30.30.290">
    <property type="entry name" value="YopX-like domains"/>
    <property type="match status" value="1"/>
</dbReference>
<dbReference type="RefSeq" id="WP_323984127.1">
    <property type="nucleotide sequence ID" value="NZ_JAYKBW010000015.1"/>
</dbReference>
<gene>
    <name evidence="2" type="ORF">VJJ08_12180</name>
</gene>
<organism evidence="2 3">
    <name type="scientific">Capnocytophaga gingivalis</name>
    <dbReference type="NCBI Taxonomy" id="1017"/>
    <lineage>
        <taxon>Bacteria</taxon>
        <taxon>Pseudomonadati</taxon>
        <taxon>Bacteroidota</taxon>
        <taxon>Flavobacteriia</taxon>
        <taxon>Flavobacteriales</taxon>
        <taxon>Flavobacteriaceae</taxon>
        <taxon>Capnocytophaga</taxon>
    </lineage>
</organism>
<proteinExistence type="predicted"/>
<accession>A0ABU5ZE73</accession>
<sequence length="129" mass="15305">MKTIKFRAKTKNGEWIYNLAPLVPNSAFDITDFDTDTLTQFTGLHDCHGAEIYEGDFLKINLSEGYKIRLVCYNEDVMGFCLAHLEDWSDPFLYNLYQFSFSWWERFKNDIEIIGNRYDNPEIFNQYAK</sequence>
<keyword evidence="3" id="KW-1185">Reference proteome</keyword>
<reference evidence="2 3" key="1">
    <citation type="submission" date="2023-12" db="EMBL/GenBank/DDBJ databases">
        <title>Genomic sequences of Capnocytophaga and Parvimonas strains.</title>
        <authorList>
            <person name="Watt R.M."/>
            <person name="Wang M."/>
            <person name="Yang T."/>
            <person name="Tong W.M."/>
        </authorList>
    </citation>
    <scope>NUCLEOTIDE SEQUENCE [LARGE SCALE GENOMIC DNA]</scope>
    <source>
        <strain evidence="2 3">CCUG 13096</strain>
    </source>
</reference>
<dbReference type="Pfam" id="PF09643">
    <property type="entry name" value="YopX"/>
    <property type="match status" value="1"/>
</dbReference>
<protein>
    <submittedName>
        <fullName evidence="2">YopX family protein</fullName>
    </submittedName>
</protein>
<dbReference type="EMBL" id="JAYKBW010000015">
    <property type="protein sequence ID" value="MEB3076047.1"/>
    <property type="molecule type" value="Genomic_DNA"/>
</dbReference>
<feature type="domain" description="YopX protein" evidence="1">
    <location>
        <begin position="28"/>
        <end position="123"/>
    </location>
</feature>
<evidence type="ECO:0000313" key="2">
    <source>
        <dbReference type="EMBL" id="MEB3076047.1"/>
    </source>
</evidence>